<dbReference type="KEGG" id="vab:WPS_32830"/>
<accession>A0AAN2CBN0</accession>
<dbReference type="Proteomes" id="UP001317532">
    <property type="component" value="Chromosome"/>
</dbReference>
<dbReference type="AlphaFoldDB" id="A0AAN2CBN0"/>
<sequence length="325" mass="36778">MPVVLSQLFSPTDRIYEDAEYVLYHYPRVYFSRVRRYEPFVYYRPLGRSRRRYDSMTYFGYGIIGEWDADWRDPRFRFANLIKAGPFPQPVALRDAHGLFYETESEIGPQFQAAVRELSETAYHRILSAAGVTQHDLDTMPSTETVAVSPYPLPLVAAPTDALREIAEIPPGAGYVPRTDNSIVNVYESAALQERARRDHQETLRIVQRAVLRAGGTTWYNNNIDLFAAVGNERFLIEAKSVGSPTSVIDRARYGIGQLADYAYRYESQIGGSRRVLAFARAPEHENAWVSGILENERIAFIAAFGDRVVPLNGRAADLPFVEPS</sequence>
<keyword evidence="2" id="KW-1185">Reference proteome</keyword>
<evidence type="ECO:0000313" key="1">
    <source>
        <dbReference type="EMBL" id="BDE08007.1"/>
    </source>
</evidence>
<name>A0AAN2CBN0_UNVUL</name>
<gene>
    <name evidence="1" type="ORF">WPS_32830</name>
</gene>
<protein>
    <recommendedName>
        <fullName evidence="3">Protein NO VEIN C-terminal domain-containing protein</fullName>
    </recommendedName>
</protein>
<organism evidence="1 2">
    <name type="scientific">Vulcanimicrobium alpinum</name>
    <dbReference type="NCBI Taxonomy" id="3016050"/>
    <lineage>
        <taxon>Bacteria</taxon>
        <taxon>Bacillati</taxon>
        <taxon>Vulcanimicrobiota</taxon>
        <taxon>Vulcanimicrobiia</taxon>
        <taxon>Vulcanimicrobiales</taxon>
        <taxon>Vulcanimicrobiaceae</taxon>
        <taxon>Vulcanimicrobium</taxon>
    </lineage>
</organism>
<proteinExistence type="predicted"/>
<evidence type="ECO:0008006" key="3">
    <source>
        <dbReference type="Google" id="ProtNLM"/>
    </source>
</evidence>
<reference evidence="1 2" key="1">
    <citation type="journal article" date="2022" name="ISME Commun">
        <title>Vulcanimicrobium alpinus gen. nov. sp. nov., the first cultivated representative of the candidate phylum 'Eremiobacterota', is a metabolically versatile aerobic anoxygenic phototroph.</title>
        <authorList>
            <person name="Yabe S."/>
            <person name="Muto K."/>
            <person name="Abe K."/>
            <person name="Yokota A."/>
            <person name="Staudigel H."/>
            <person name="Tebo B.M."/>
        </authorList>
    </citation>
    <scope>NUCLEOTIDE SEQUENCE [LARGE SCALE GENOMIC DNA]</scope>
    <source>
        <strain evidence="1 2">WC8-2</strain>
    </source>
</reference>
<evidence type="ECO:0000313" key="2">
    <source>
        <dbReference type="Proteomes" id="UP001317532"/>
    </source>
</evidence>
<dbReference type="EMBL" id="AP025523">
    <property type="protein sequence ID" value="BDE08007.1"/>
    <property type="molecule type" value="Genomic_DNA"/>
</dbReference>